<reference evidence="2 3" key="1">
    <citation type="submission" date="2019-12" db="EMBL/GenBank/DDBJ databases">
        <authorList>
            <person name="Li C."/>
            <person name="Zhao J."/>
        </authorList>
    </citation>
    <scope>NUCLEOTIDE SEQUENCE [LARGE SCALE GENOMIC DNA]</scope>
    <source>
        <strain evidence="2 3">NEAU-DD11</strain>
    </source>
</reference>
<accession>A0A7X3G5L5</accession>
<dbReference type="RefSeq" id="WP_160410652.1">
    <property type="nucleotide sequence ID" value="NZ_WSES01000011.1"/>
</dbReference>
<evidence type="ECO:0000256" key="1">
    <source>
        <dbReference type="SAM" id="SignalP"/>
    </source>
</evidence>
<evidence type="ECO:0000313" key="3">
    <source>
        <dbReference type="Proteomes" id="UP000443353"/>
    </source>
</evidence>
<keyword evidence="1" id="KW-0732">Signal</keyword>
<dbReference type="AlphaFoldDB" id="A0A7X3G5L5"/>
<dbReference type="Proteomes" id="UP000443353">
    <property type="component" value="Unassembled WGS sequence"/>
</dbReference>
<dbReference type="EMBL" id="WSES01000011">
    <property type="protein sequence ID" value="MVW64110.1"/>
    <property type="molecule type" value="Genomic_DNA"/>
</dbReference>
<comment type="caution">
    <text evidence="2">The sequence shown here is derived from an EMBL/GenBank/DDBJ whole genome shotgun (WGS) entry which is preliminary data.</text>
</comment>
<proteinExistence type="predicted"/>
<protein>
    <recommendedName>
        <fullName evidence="4">Lipoprotein</fullName>
    </recommendedName>
</protein>
<feature type="signal peptide" evidence="1">
    <location>
        <begin position="1"/>
        <end position="19"/>
    </location>
</feature>
<dbReference type="PROSITE" id="PS51257">
    <property type="entry name" value="PROKAR_LIPOPROTEIN"/>
    <property type="match status" value="1"/>
</dbReference>
<evidence type="ECO:0000313" key="2">
    <source>
        <dbReference type="EMBL" id="MVW64110.1"/>
    </source>
</evidence>
<organism evidence="2 3">
    <name type="scientific">Massilia cellulosiltytica</name>
    <dbReference type="NCBI Taxonomy" id="2683234"/>
    <lineage>
        <taxon>Bacteria</taxon>
        <taxon>Pseudomonadati</taxon>
        <taxon>Pseudomonadota</taxon>
        <taxon>Betaproteobacteria</taxon>
        <taxon>Burkholderiales</taxon>
        <taxon>Oxalobacteraceae</taxon>
        <taxon>Telluria group</taxon>
        <taxon>Massilia</taxon>
    </lineage>
</organism>
<keyword evidence="3" id="KW-1185">Reference proteome</keyword>
<sequence length="235" mass="23559">MKFSLARPAVALAILATLAACGGGGKATFPINITVSGLQYPGLVLSTNGQDLPINPPATAGQDVTAVFPNQIEYGQIYEVIPKGAVVTNHTPVGGTQPKHQQCAASPYLPYGTAGQLARIDIRFVCAINAYPLGGTVKGLTGTGLVLANGSTTGTIGVSPALDANQKPTGADVPLIMNSVPYNTTYGVTVLTQPTSPAQTCTVTGGANGFGGGTMDDAAETAGGVGNLVVTCVNN</sequence>
<gene>
    <name evidence="2" type="ORF">GPY61_29690</name>
</gene>
<evidence type="ECO:0008006" key="4">
    <source>
        <dbReference type="Google" id="ProtNLM"/>
    </source>
</evidence>
<feature type="chain" id="PRO_5030602639" description="Lipoprotein" evidence="1">
    <location>
        <begin position="20"/>
        <end position="235"/>
    </location>
</feature>
<name>A0A7X3G5L5_9BURK</name>